<dbReference type="InterPro" id="IPR047589">
    <property type="entry name" value="DUF11_rpt"/>
</dbReference>
<sequence>MDQATAAYTYRPPDGRTISASATSNSVTIPVTLPSVTLSKSSSLPDASVGDVLTYSFAVTNTGLSEVNQVRLIDALPTGSSFVSGSVTVNGAARSSDAPSSGISVGTISSGTTVNVSFQVQITSVPSPAQLSNQASLTYSSGTFNGVALSNNVTTPIYQPVIGISKSANTTTAVVGDTYQYQFSVTNSGNIASTVTITDSPPSGTSFVEGSVTVNGTAVPGASPIAGISAGSIAAGATATVTFSVTLNGLPSPPVLTNKAQGTYTYQLPSGRTKSGSVSSNSLNIPASAPNVSVSKSASSADATVGDVLTYSINMTNNGVATVTHVVLSDSVPSGAVFIEGSLTLRGVTQPSANPASLPIGIIHGSETVPVTFQVRIAQVPSSSELDNQAVVTFRSGAFLGTVYSNPTATTILQPVFQIVKTANTTATTLGSALAYTVQVKNVGNAPANITLSDPIPAGATFITNSVIVNGSPVPQVAPDTGIPIGTLAPGSTATVSFGVTVSSLPTPQWLTNQATAAYTFTLSDGRSVTRSSTSNTLEIPISVPMVSLDLSDQVTAVITGDTITYTAAITNTGASSVNNVVLSTMLDAGTAFVPGSVTVNGSPAPTTDPVSGIPIGSLAPGATATVTYEVRIEMPTTNQITNQSTVSFTSGTFSGSSTSNTVVTPVTQPEISLVKSASTQIATVGNNVVYSVVVSNTGNLPANVTLTDTIPGATAFVPNSVVVGGMPQPDASPATGIPVGTVNPGSSVTVSFALVINTLPTPQTIMNQASATYTFTPPDGRLLNGTAVSNTVTVNVSTPNVGVVKNVNTDVAVVGDTLTYSTTVTNAGIDPIQNVVVLDAPPAGTTFVPGTVTVNGVLQPDANPSNGIPLGTIAAGSSGSIAFNVRIPSSLALVSLRTSRTQPSPPGLSPA</sequence>
<feature type="domain" description="DUF11" evidence="1">
    <location>
        <begin position="556"/>
        <end position="654"/>
    </location>
</feature>
<proteinExistence type="predicted"/>
<dbReference type="EMBL" id="CP090978">
    <property type="protein sequence ID" value="UJF35798.1"/>
    <property type="molecule type" value="Genomic_DNA"/>
</dbReference>
<keyword evidence="3" id="KW-1185">Reference proteome</keyword>
<dbReference type="NCBIfam" id="TIGR01451">
    <property type="entry name" value="B_ant_repeat"/>
    <property type="match status" value="7"/>
</dbReference>
<dbReference type="PANTHER" id="PTHR34819:SF3">
    <property type="entry name" value="CELL SURFACE PROTEIN"/>
    <property type="match status" value="1"/>
</dbReference>
<dbReference type="Proteomes" id="UP001649230">
    <property type="component" value="Chromosome"/>
</dbReference>
<feature type="domain" description="DUF11" evidence="1">
    <location>
        <begin position="38"/>
        <end position="154"/>
    </location>
</feature>
<protein>
    <recommendedName>
        <fullName evidence="1">DUF11 domain-containing protein</fullName>
    </recommendedName>
</protein>
<feature type="domain" description="DUF11" evidence="1">
    <location>
        <begin position="292"/>
        <end position="393"/>
    </location>
</feature>
<feature type="domain" description="DUF11" evidence="1">
    <location>
        <begin position="672"/>
        <end position="788"/>
    </location>
</feature>
<feature type="domain" description="DUF11" evidence="1">
    <location>
        <begin position="418"/>
        <end position="518"/>
    </location>
</feature>
<name>A0ABY3SP15_9BACL</name>
<dbReference type="InterPro" id="IPR001434">
    <property type="entry name" value="OmcB-like_DUF11"/>
</dbReference>
<evidence type="ECO:0000259" key="1">
    <source>
        <dbReference type="Pfam" id="PF01345"/>
    </source>
</evidence>
<accession>A0ABY3SP15</accession>
<dbReference type="Pfam" id="PF01345">
    <property type="entry name" value="DUF11"/>
    <property type="match status" value="7"/>
</dbReference>
<feature type="domain" description="DUF11" evidence="1">
    <location>
        <begin position="802"/>
        <end position="890"/>
    </location>
</feature>
<dbReference type="RefSeq" id="WP_235122355.1">
    <property type="nucleotide sequence ID" value="NZ_CP090978.1"/>
</dbReference>
<evidence type="ECO:0000313" key="2">
    <source>
        <dbReference type="EMBL" id="UJF35798.1"/>
    </source>
</evidence>
<dbReference type="Gene3D" id="2.60.40.740">
    <property type="match status" value="6"/>
</dbReference>
<feature type="domain" description="DUF11" evidence="1">
    <location>
        <begin position="163"/>
        <end position="261"/>
    </location>
</feature>
<evidence type="ECO:0000313" key="3">
    <source>
        <dbReference type="Proteomes" id="UP001649230"/>
    </source>
</evidence>
<organism evidence="2 3">
    <name type="scientific">Paenibacillus hexagrammi</name>
    <dbReference type="NCBI Taxonomy" id="2908839"/>
    <lineage>
        <taxon>Bacteria</taxon>
        <taxon>Bacillati</taxon>
        <taxon>Bacillota</taxon>
        <taxon>Bacilli</taxon>
        <taxon>Bacillales</taxon>
        <taxon>Paenibacillaceae</taxon>
        <taxon>Paenibacillus</taxon>
    </lineage>
</organism>
<dbReference type="InterPro" id="IPR051172">
    <property type="entry name" value="Chlamydia_OmcB"/>
</dbReference>
<dbReference type="PANTHER" id="PTHR34819">
    <property type="entry name" value="LARGE CYSTEINE-RICH PERIPLASMIC PROTEIN OMCB"/>
    <property type="match status" value="1"/>
</dbReference>
<reference evidence="2 3" key="1">
    <citation type="journal article" date="2024" name="Int. J. Syst. Evol. Microbiol.">
        <title>Paenibacillus hexagrammi sp. nov., a novel bacterium isolated from the gut content of Hexagrammos agrammus.</title>
        <authorList>
            <person name="Jung H.K."/>
            <person name="Kim D.G."/>
            <person name="Zin H."/>
            <person name="Park J."/>
            <person name="Jung H."/>
            <person name="Kim Y.O."/>
            <person name="Kong H.J."/>
            <person name="Kim J.W."/>
            <person name="Kim Y.S."/>
        </authorList>
    </citation>
    <scope>NUCLEOTIDE SEQUENCE [LARGE SCALE GENOMIC DNA]</scope>
    <source>
        <strain evidence="2 3">YPD9-1</strain>
    </source>
</reference>
<gene>
    <name evidence="2" type="ORF">L0M14_12340</name>
</gene>